<keyword evidence="4" id="KW-1185">Reference proteome</keyword>
<dbReference type="EMBL" id="JAVQLW010000001">
    <property type="protein sequence ID" value="MDS9467688.1"/>
    <property type="molecule type" value="Genomic_DNA"/>
</dbReference>
<dbReference type="SMART" id="SM00421">
    <property type="entry name" value="HTH_LUXR"/>
    <property type="match status" value="1"/>
</dbReference>
<evidence type="ECO:0000256" key="1">
    <source>
        <dbReference type="ARBA" id="ARBA00023125"/>
    </source>
</evidence>
<reference evidence="4" key="1">
    <citation type="submission" date="2023-07" db="EMBL/GenBank/DDBJ databases">
        <title>Paracoccus sp. MBLB3053 whole genome sequence.</title>
        <authorList>
            <person name="Hwang C.Y."/>
            <person name="Cho E.-S."/>
            <person name="Seo M.-J."/>
        </authorList>
    </citation>
    <scope>NUCLEOTIDE SEQUENCE [LARGE SCALE GENOMIC DNA]</scope>
    <source>
        <strain evidence="4">MBLB3053</strain>
    </source>
</reference>
<dbReference type="PROSITE" id="PS50043">
    <property type="entry name" value="HTH_LUXR_2"/>
    <property type="match status" value="1"/>
</dbReference>
<dbReference type="InterPro" id="IPR039420">
    <property type="entry name" value="WalR-like"/>
</dbReference>
<dbReference type="InterPro" id="IPR016032">
    <property type="entry name" value="Sig_transdc_resp-reg_C-effctor"/>
</dbReference>
<comment type="caution">
    <text evidence="3">The sequence shown here is derived from an EMBL/GenBank/DDBJ whole genome shotgun (WGS) entry which is preliminary data.</text>
</comment>
<dbReference type="PRINTS" id="PR00038">
    <property type="entry name" value="HTHLUXR"/>
</dbReference>
<gene>
    <name evidence="3" type="ORF">RGQ15_08905</name>
</gene>
<dbReference type="CDD" id="cd06170">
    <property type="entry name" value="LuxR_C_like"/>
    <property type="match status" value="1"/>
</dbReference>
<proteinExistence type="predicted"/>
<evidence type="ECO:0000313" key="4">
    <source>
        <dbReference type="Proteomes" id="UP001269144"/>
    </source>
</evidence>
<dbReference type="SUPFAM" id="SSF46894">
    <property type="entry name" value="C-terminal effector domain of the bipartite response regulators"/>
    <property type="match status" value="1"/>
</dbReference>
<dbReference type="Gene3D" id="1.10.10.10">
    <property type="entry name" value="Winged helix-like DNA-binding domain superfamily/Winged helix DNA-binding domain"/>
    <property type="match status" value="1"/>
</dbReference>
<feature type="domain" description="HTH luxR-type" evidence="2">
    <location>
        <begin position="82"/>
        <end position="147"/>
    </location>
</feature>
<dbReference type="InterPro" id="IPR036388">
    <property type="entry name" value="WH-like_DNA-bd_sf"/>
</dbReference>
<organism evidence="3 4">
    <name type="scientific">Paracoccus aurantius</name>
    <dbReference type="NCBI Taxonomy" id="3073814"/>
    <lineage>
        <taxon>Bacteria</taxon>
        <taxon>Pseudomonadati</taxon>
        <taxon>Pseudomonadota</taxon>
        <taxon>Alphaproteobacteria</taxon>
        <taxon>Rhodobacterales</taxon>
        <taxon>Paracoccaceae</taxon>
        <taxon>Paracoccus</taxon>
    </lineage>
</organism>
<protein>
    <submittedName>
        <fullName evidence="3">Response regulator transcription factor</fullName>
    </submittedName>
</protein>
<dbReference type="PANTHER" id="PTHR43214">
    <property type="entry name" value="TWO-COMPONENT RESPONSE REGULATOR"/>
    <property type="match status" value="1"/>
</dbReference>
<dbReference type="RefSeq" id="WP_311159857.1">
    <property type="nucleotide sequence ID" value="NZ_JAVQLW010000001.1"/>
</dbReference>
<evidence type="ECO:0000313" key="3">
    <source>
        <dbReference type="EMBL" id="MDS9467688.1"/>
    </source>
</evidence>
<name>A0ABU2HRK9_9RHOB</name>
<dbReference type="Pfam" id="PF00196">
    <property type="entry name" value="GerE"/>
    <property type="match status" value="1"/>
</dbReference>
<dbReference type="InterPro" id="IPR000792">
    <property type="entry name" value="Tscrpt_reg_LuxR_C"/>
</dbReference>
<accession>A0ABU2HRK9</accession>
<sequence>MSTDDREFIKGVADLSLGLAFTTWEFGIASHADPLFRSSRASLFPLNVRLDVWLSVVRLIAHGGNYVCPEVISTIKAEDHSPLAGDGSLTRRQMDVLRLVADGQSNKLIAETLGLSIHTVKLHLHNGSARLGARNRTEAALRYREMYR</sequence>
<evidence type="ECO:0000259" key="2">
    <source>
        <dbReference type="PROSITE" id="PS50043"/>
    </source>
</evidence>
<keyword evidence="1" id="KW-0238">DNA-binding</keyword>
<dbReference type="Proteomes" id="UP001269144">
    <property type="component" value="Unassembled WGS sequence"/>
</dbReference>